<evidence type="ECO:0000313" key="3">
    <source>
        <dbReference type="Proteomes" id="UP001220022"/>
    </source>
</evidence>
<evidence type="ECO:0000256" key="1">
    <source>
        <dbReference type="SAM" id="MobiDB-lite"/>
    </source>
</evidence>
<evidence type="ECO:0000313" key="2">
    <source>
        <dbReference type="EMBL" id="MDF2255655.1"/>
    </source>
</evidence>
<reference evidence="2 3" key="1">
    <citation type="submission" date="2023-03" db="EMBL/GenBank/DDBJ databases">
        <title>Draft genome sequence of type strain Streptomyces ferralitis JCM 14344.</title>
        <authorList>
            <person name="Klaysubun C."/>
            <person name="Duangmal K."/>
        </authorList>
    </citation>
    <scope>NUCLEOTIDE SEQUENCE [LARGE SCALE GENOMIC DNA]</scope>
    <source>
        <strain evidence="2 3">JCM 14344</strain>
    </source>
</reference>
<protein>
    <submittedName>
        <fullName evidence="2">Uncharacterized protein</fullName>
    </submittedName>
</protein>
<accession>A0ABT5YVQ7</accession>
<comment type="caution">
    <text evidence="2">The sequence shown here is derived from an EMBL/GenBank/DDBJ whole genome shotgun (WGS) entry which is preliminary data.</text>
</comment>
<dbReference type="EMBL" id="JARHTQ010000004">
    <property type="protein sequence ID" value="MDF2255655.1"/>
    <property type="molecule type" value="Genomic_DNA"/>
</dbReference>
<dbReference type="Proteomes" id="UP001220022">
    <property type="component" value="Unassembled WGS sequence"/>
</dbReference>
<proteinExistence type="predicted"/>
<sequence length="143" mass="13852">MIGAASLAAGPAAIPTTAHAQIPVLCDETSLVTSISMANANGGDTLALAPFCTYTPTSAHGSGTDGPDGLPPITTPINMVGLNTTIPNRGGAVSLVSGSVTGNSAVAGAASTRTTAPSPWRPAASPATPPPSPAAAPTRTPER</sequence>
<name>A0ABT5YVQ7_9ACTN</name>
<gene>
    <name evidence="2" type="ORF">P2L57_07950</name>
</gene>
<keyword evidence="3" id="KW-1185">Reference proteome</keyword>
<feature type="compositionally biased region" description="Low complexity" evidence="1">
    <location>
        <begin position="111"/>
        <end position="126"/>
    </location>
</feature>
<dbReference type="RefSeq" id="WP_275810557.1">
    <property type="nucleotide sequence ID" value="NZ_BAAANM010000017.1"/>
</dbReference>
<feature type="region of interest" description="Disordered" evidence="1">
    <location>
        <begin position="106"/>
        <end position="143"/>
    </location>
</feature>
<organism evidence="2 3">
    <name type="scientific">Streptantibioticus ferralitis</name>
    <dbReference type="NCBI Taxonomy" id="236510"/>
    <lineage>
        <taxon>Bacteria</taxon>
        <taxon>Bacillati</taxon>
        <taxon>Actinomycetota</taxon>
        <taxon>Actinomycetes</taxon>
        <taxon>Kitasatosporales</taxon>
        <taxon>Streptomycetaceae</taxon>
        <taxon>Streptantibioticus</taxon>
    </lineage>
</organism>